<reference evidence="6" key="1">
    <citation type="journal article" date="2022" name="bioRxiv">
        <title>Discovery and biosynthetic assessment of Streptomyces ortus sp nov. isolated from a deep-sea sponge.</title>
        <authorList>
            <person name="Williams S.E."/>
        </authorList>
    </citation>
    <scope>NUCLEOTIDE SEQUENCE</scope>
    <source>
        <strain evidence="6">A15ISP2-DRY2</strain>
    </source>
</reference>
<accession>A0ABT3VJ57</accession>
<comment type="similarity">
    <text evidence="1 4">Belongs to the glycosyl hydrolase 43 family.</text>
</comment>
<dbReference type="InterPro" id="IPR023296">
    <property type="entry name" value="Glyco_hydro_beta-prop_sf"/>
</dbReference>
<dbReference type="EMBL" id="JAIFZO010000002">
    <property type="protein sequence ID" value="MCX4238348.1"/>
    <property type="molecule type" value="Genomic_DNA"/>
</dbReference>
<dbReference type="SUPFAM" id="SSF49899">
    <property type="entry name" value="Concanavalin A-like lectins/glucanases"/>
    <property type="match status" value="1"/>
</dbReference>
<comment type="caution">
    <text evidence="6">The sequence shown here is derived from an EMBL/GenBank/DDBJ whole genome shotgun (WGS) entry which is preliminary data.</text>
</comment>
<gene>
    <name evidence="6" type="ORF">K3769_37370</name>
</gene>
<dbReference type="RefSeq" id="WP_267030648.1">
    <property type="nucleotide sequence ID" value="NZ_JAIFZO010000002.1"/>
</dbReference>
<dbReference type="PANTHER" id="PTHR42812:SF12">
    <property type="entry name" value="BETA-XYLOSIDASE-RELATED"/>
    <property type="match status" value="1"/>
</dbReference>
<keyword evidence="7" id="KW-1185">Reference proteome</keyword>
<dbReference type="Gene3D" id="2.115.10.20">
    <property type="entry name" value="Glycosyl hydrolase domain, family 43"/>
    <property type="match status" value="1"/>
</dbReference>
<sequence>MTYFDNPVIPGFSPDPSVCRVGDDYYLATSSFEYVPGVPLWHSRDLVHWRLIGHALDRPSQLALPDTAPASTGVYAPTLRHHDGLFHLITTVVAGAGNILVTAEEPAGPWSDPVPVGVPGIDPDLAWEEDGTCWCVFSDGGIRGVRLDPESGEPLGDPVPMWSGSGLQYPEGPHLYRIDGWWYLLLSEGGTERGHALSVARSRTLPGPFEAHPANPVLSHRSTSHPVQNTGHGDLVQAQDGTWWMVLLGTRPRGDTPMYHGMGRETFLAPVRWEDGWPLPGPLEPRAQAPALTPHPWPREPDRDHFDSPSLAPCWVSLRRSDPQAVRLDERPGHLVLHARADSLDTPGALFVGRRQRDADCTARTLVEVLDGGRGGLAVRLDEAHHYEVEVADGTVRAVARIGPLSHSLAERTVPAGPLGLRIDITTSDVLPPTVISRDPATAPPPGLRAGGPDTLRLGYETDGGVFEVLAELDGRYLTTEVAGGFTGRVLGMYATRGSAAFDWFELRSGAEADTGSERAAAAS</sequence>
<evidence type="ECO:0000256" key="1">
    <source>
        <dbReference type="ARBA" id="ARBA00009865"/>
    </source>
</evidence>
<dbReference type="InterPro" id="IPR006710">
    <property type="entry name" value="Glyco_hydro_43"/>
</dbReference>
<dbReference type="Proteomes" id="UP001165590">
    <property type="component" value="Unassembled WGS sequence"/>
</dbReference>
<keyword evidence="2 4" id="KW-0378">Hydrolase</keyword>
<dbReference type="Gene3D" id="2.60.120.200">
    <property type="match status" value="1"/>
</dbReference>
<organism evidence="6 7">
    <name type="scientific">Streptomyces ortus</name>
    <dbReference type="NCBI Taxonomy" id="2867268"/>
    <lineage>
        <taxon>Bacteria</taxon>
        <taxon>Bacillati</taxon>
        <taxon>Actinomycetota</taxon>
        <taxon>Actinomycetes</taxon>
        <taxon>Kitasatosporales</taxon>
        <taxon>Streptomycetaceae</taxon>
        <taxon>Streptomyces</taxon>
    </lineage>
</organism>
<dbReference type="GO" id="GO:0016787">
    <property type="term" value="F:hydrolase activity"/>
    <property type="evidence" value="ECO:0007669"/>
    <property type="project" value="UniProtKB-KW"/>
</dbReference>
<feature type="domain" description="Beta-xylosidase C-terminal Concanavalin A-like" evidence="5">
    <location>
        <begin position="303"/>
        <end position="426"/>
    </location>
</feature>
<name>A0ABT3VJ57_9ACTN</name>
<protein>
    <submittedName>
        <fullName evidence="6">Glycoside hydrolase family 43 protein</fullName>
    </submittedName>
</protein>
<dbReference type="SUPFAM" id="SSF75005">
    <property type="entry name" value="Arabinanase/levansucrase/invertase"/>
    <property type="match status" value="1"/>
</dbReference>
<proteinExistence type="inferred from homology"/>
<dbReference type="InterPro" id="IPR041542">
    <property type="entry name" value="GH43_C2"/>
</dbReference>
<keyword evidence="3 4" id="KW-0326">Glycosidase</keyword>
<evidence type="ECO:0000256" key="2">
    <source>
        <dbReference type="ARBA" id="ARBA00022801"/>
    </source>
</evidence>
<evidence type="ECO:0000313" key="6">
    <source>
        <dbReference type="EMBL" id="MCX4238348.1"/>
    </source>
</evidence>
<evidence type="ECO:0000259" key="5">
    <source>
        <dbReference type="Pfam" id="PF17851"/>
    </source>
</evidence>
<evidence type="ECO:0000313" key="7">
    <source>
        <dbReference type="Proteomes" id="UP001165590"/>
    </source>
</evidence>
<dbReference type="CDD" id="cd18617">
    <property type="entry name" value="GH43_XynB-like"/>
    <property type="match status" value="1"/>
</dbReference>
<evidence type="ECO:0000256" key="4">
    <source>
        <dbReference type="RuleBase" id="RU361187"/>
    </source>
</evidence>
<dbReference type="Pfam" id="PF17851">
    <property type="entry name" value="GH43_C2"/>
    <property type="match status" value="2"/>
</dbReference>
<dbReference type="InterPro" id="IPR051795">
    <property type="entry name" value="Glycosyl_Hydrlase_43"/>
</dbReference>
<dbReference type="InterPro" id="IPR013320">
    <property type="entry name" value="ConA-like_dom_sf"/>
</dbReference>
<feature type="domain" description="Beta-xylosidase C-terminal Concanavalin A-like" evidence="5">
    <location>
        <begin position="455"/>
        <end position="507"/>
    </location>
</feature>
<dbReference type="PANTHER" id="PTHR42812">
    <property type="entry name" value="BETA-XYLOSIDASE"/>
    <property type="match status" value="1"/>
</dbReference>
<evidence type="ECO:0000256" key="3">
    <source>
        <dbReference type="ARBA" id="ARBA00023295"/>
    </source>
</evidence>
<dbReference type="Pfam" id="PF04616">
    <property type="entry name" value="Glyco_hydro_43"/>
    <property type="match status" value="1"/>
</dbReference>